<dbReference type="PROSITE" id="PS50109">
    <property type="entry name" value="HIS_KIN"/>
    <property type="match status" value="1"/>
</dbReference>
<feature type="domain" description="Response regulatory" evidence="12">
    <location>
        <begin position="629"/>
        <end position="742"/>
    </location>
</feature>
<evidence type="ECO:0000256" key="8">
    <source>
        <dbReference type="PROSITE-ProRule" id="PRU00169"/>
    </source>
</evidence>
<keyword evidence="14" id="KW-1185">Reference proteome</keyword>
<dbReference type="PANTHER" id="PTHR43047">
    <property type="entry name" value="TWO-COMPONENT HISTIDINE PROTEIN KINASE"/>
    <property type="match status" value="1"/>
</dbReference>
<evidence type="ECO:0000256" key="2">
    <source>
        <dbReference type="ARBA" id="ARBA00004236"/>
    </source>
</evidence>
<dbReference type="InterPro" id="IPR011006">
    <property type="entry name" value="CheY-like_superfamily"/>
</dbReference>
<feature type="modified residue" description="4-aspartylphosphate" evidence="8">
    <location>
        <position position="678"/>
    </location>
</feature>
<dbReference type="InterPro" id="IPR004358">
    <property type="entry name" value="Sig_transdc_His_kin-like_C"/>
</dbReference>
<dbReference type="InterPro" id="IPR005467">
    <property type="entry name" value="His_kinase_dom"/>
</dbReference>
<evidence type="ECO:0000259" key="11">
    <source>
        <dbReference type="PROSITE" id="PS50109"/>
    </source>
</evidence>
<accession>A0ABN3N3Y9</accession>
<feature type="transmembrane region" description="Helical" evidence="10">
    <location>
        <begin position="39"/>
        <end position="57"/>
    </location>
</feature>
<evidence type="ECO:0000256" key="3">
    <source>
        <dbReference type="ARBA" id="ARBA00012438"/>
    </source>
</evidence>
<dbReference type="Pfam" id="PF02518">
    <property type="entry name" value="HATPase_c"/>
    <property type="match status" value="1"/>
</dbReference>
<reference evidence="13 14" key="1">
    <citation type="journal article" date="2019" name="Int. J. Syst. Evol. Microbiol.">
        <title>The Global Catalogue of Microorganisms (GCM) 10K type strain sequencing project: providing services to taxonomists for standard genome sequencing and annotation.</title>
        <authorList>
            <consortium name="The Broad Institute Genomics Platform"/>
            <consortium name="The Broad Institute Genome Sequencing Center for Infectious Disease"/>
            <person name="Wu L."/>
            <person name="Ma J."/>
        </authorList>
    </citation>
    <scope>NUCLEOTIDE SEQUENCE [LARGE SCALE GENOMIC DNA]</scope>
    <source>
        <strain evidence="13 14">JCM 3367</strain>
    </source>
</reference>
<comment type="subcellular location">
    <subcellularLocation>
        <location evidence="2">Cell membrane</location>
    </subcellularLocation>
</comment>
<dbReference type="SUPFAM" id="SSF55874">
    <property type="entry name" value="ATPase domain of HSP90 chaperone/DNA topoisomerase II/histidine kinase"/>
    <property type="match status" value="1"/>
</dbReference>
<dbReference type="SUPFAM" id="SSF47384">
    <property type="entry name" value="Homodimeric domain of signal transducing histidine kinase"/>
    <property type="match status" value="1"/>
</dbReference>
<dbReference type="CDD" id="cd00082">
    <property type="entry name" value="HisKA"/>
    <property type="match status" value="1"/>
</dbReference>
<dbReference type="InterPro" id="IPR001789">
    <property type="entry name" value="Sig_transdc_resp-reg_receiver"/>
</dbReference>
<dbReference type="EMBL" id="BAAARY010000002">
    <property type="protein sequence ID" value="GAA2513624.1"/>
    <property type="molecule type" value="Genomic_DNA"/>
</dbReference>
<dbReference type="SMART" id="SM00387">
    <property type="entry name" value="HATPase_c"/>
    <property type="match status" value="1"/>
</dbReference>
<keyword evidence="7" id="KW-0902">Two-component regulatory system</keyword>
<dbReference type="InterPro" id="IPR003594">
    <property type="entry name" value="HATPase_dom"/>
</dbReference>
<gene>
    <name evidence="13" type="ORF">GCM10010201_06770</name>
</gene>
<feature type="compositionally biased region" description="Basic and acidic residues" evidence="9">
    <location>
        <begin position="742"/>
        <end position="758"/>
    </location>
</feature>
<feature type="transmembrane region" description="Helical" evidence="10">
    <location>
        <begin position="92"/>
        <end position="111"/>
    </location>
</feature>
<protein>
    <recommendedName>
        <fullName evidence="3">histidine kinase</fullName>
        <ecNumber evidence="3">2.7.13.3</ecNumber>
    </recommendedName>
</protein>
<keyword evidence="10" id="KW-0472">Membrane</keyword>
<dbReference type="CDD" id="cd16922">
    <property type="entry name" value="HATPase_EvgS-ArcB-TorS-like"/>
    <property type="match status" value="1"/>
</dbReference>
<dbReference type="Gene3D" id="3.40.50.2300">
    <property type="match status" value="1"/>
</dbReference>
<sequence length="809" mass="86540">MDGNQLITLIAEFLLAVIFFRALWGYLRTRDAMQRDVTILFAAAAALFAIDLVGMLGQRAHPAVVAVAQAMLLLQPYLTLRLINRLHAVPRWLTTATLLGYLGAAVPALLAPRPLSWSLILSFIVVFMIAEGVAAVYLWAEARRRTGAATVRLHLAAWSTAGFAAAGGALGASVVTGPALATSSRLLALASAAGYLIAFFPPQWLRRQWSAAAAYTVWEEILRAPATDTSDQIWRRYAEIVRSVAGSRGVAVLIRAGDHLIQPTAAGSDMRPPAGCRARDLDELLKARQPLVLGQPGAGGPLARHYTQAYPGQHLTAIGLIVPPDTSGALLVIDEQRSLFHDDDLRMLADLGGQAGILAERGAVIAERGRLAEELADSVGALTEASQAKSSFLASMSHELRTPLNAIIGFSDLMRGERAEEDNRVVPADWVDHIHSSGRHLLGLINDVLDLTKVEAGRLDLQPVPLRVDIAAGDLITALRPLVDNKRLRTRLDLPPLTAHVDPVRFRQMLENLLSNAIKFTPEGGHITLSGGADGPHVLVAVTDTGVGIETDDQSRVFEEFQQVGSATQRQAGTGLGLALTRRLAQAHGGDIRLESTLGEGSRFTLYLPAAAPASAERPDIDGDGQRGRVLVIEDDLRAAELMRTHLTAAGFQVVLAASGEAGLRTARAQPPELVLLDVVLPGMHGWDVLRQFKNDPGLSGVPVVIVTVVDERRTGLAMGAAGYFVKPVDPADLLAALDRHLPDTPSDRQSTDTDNRADNPAVRPRRHVDNDHQSRSGARHSAPNNADDHDEALASRAATIHDTAGGAT</sequence>
<dbReference type="Gene3D" id="3.30.565.10">
    <property type="entry name" value="Histidine kinase-like ATPase, C-terminal domain"/>
    <property type="match status" value="1"/>
</dbReference>
<proteinExistence type="predicted"/>
<dbReference type="PROSITE" id="PS50110">
    <property type="entry name" value="RESPONSE_REGULATORY"/>
    <property type="match status" value="1"/>
</dbReference>
<dbReference type="PRINTS" id="PR00344">
    <property type="entry name" value="BCTRLSENSOR"/>
</dbReference>
<evidence type="ECO:0000256" key="4">
    <source>
        <dbReference type="ARBA" id="ARBA00022553"/>
    </source>
</evidence>
<dbReference type="InterPro" id="IPR003661">
    <property type="entry name" value="HisK_dim/P_dom"/>
</dbReference>
<name>A0ABN3N3Y9_9ACTN</name>
<organism evidence="13 14">
    <name type="scientific">Pilimelia columellifera subsp. columellifera</name>
    <dbReference type="NCBI Taxonomy" id="706583"/>
    <lineage>
        <taxon>Bacteria</taxon>
        <taxon>Bacillati</taxon>
        <taxon>Actinomycetota</taxon>
        <taxon>Actinomycetes</taxon>
        <taxon>Micromonosporales</taxon>
        <taxon>Micromonosporaceae</taxon>
        <taxon>Pilimelia</taxon>
    </lineage>
</organism>
<feature type="transmembrane region" description="Helical" evidence="10">
    <location>
        <begin position="6"/>
        <end position="27"/>
    </location>
</feature>
<comment type="caution">
    <text evidence="13">The sequence shown here is derived from an EMBL/GenBank/DDBJ whole genome shotgun (WGS) entry which is preliminary data.</text>
</comment>
<feature type="transmembrane region" description="Helical" evidence="10">
    <location>
        <begin position="117"/>
        <end position="139"/>
    </location>
</feature>
<dbReference type="SMART" id="SM00448">
    <property type="entry name" value="REC"/>
    <property type="match status" value="1"/>
</dbReference>
<keyword evidence="6" id="KW-0418">Kinase</keyword>
<dbReference type="EC" id="2.7.13.3" evidence="3"/>
<dbReference type="InterPro" id="IPR036097">
    <property type="entry name" value="HisK_dim/P_sf"/>
</dbReference>
<feature type="transmembrane region" description="Helical" evidence="10">
    <location>
        <begin position="151"/>
        <end position="174"/>
    </location>
</feature>
<evidence type="ECO:0000256" key="9">
    <source>
        <dbReference type="SAM" id="MobiDB-lite"/>
    </source>
</evidence>
<feature type="transmembrane region" description="Helical" evidence="10">
    <location>
        <begin position="63"/>
        <end position="80"/>
    </location>
</feature>
<comment type="catalytic activity">
    <reaction evidence="1">
        <text>ATP + protein L-histidine = ADP + protein N-phospho-L-histidine.</text>
        <dbReference type="EC" id="2.7.13.3"/>
    </reaction>
</comment>
<dbReference type="SMART" id="SM00388">
    <property type="entry name" value="HisKA"/>
    <property type="match status" value="1"/>
</dbReference>
<keyword evidence="5" id="KW-0808">Transferase</keyword>
<keyword evidence="4 8" id="KW-0597">Phosphoprotein</keyword>
<feature type="domain" description="Histidine kinase" evidence="11">
    <location>
        <begin position="395"/>
        <end position="612"/>
    </location>
</feature>
<evidence type="ECO:0000259" key="12">
    <source>
        <dbReference type="PROSITE" id="PS50110"/>
    </source>
</evidence>
<keyword evidence="10" id="KW-1133">Transmembrane helix</keyword>
<dbReference type="Pfam" id="PF00512">
    <property type="entry name" value="HisKA"/>
    <property type="match status" value="1"/>
</dbReference>
<dbReference type="InterPro" id="IPR036890">
    <property type="entry name" value="HATPase_C_sf"/>
</dbReference>
<evidence type="ECO:0000256" key="1">
    <source>
        <dbReference type="ARBA" id="ARBA00000085"/>
    </source>
</evidence>
<dbReference type="PANTHER" id="PTHR43047:SF72">
    <property type="entry name" value="OSMOSENSING HISTIDINE PROTEIN KINASE SLN1"/>
    <property type="match status" value="1"/>
</dbReference>
<dbReference type="Proteomes" id="UP001499978">
    <property type="component" value="Unassembled WGS sequence"/>
</dbReference>
<evidence type="ECO:0000256" key="10">
    <source>
        <dbReference type="SAM" id="Phobius"/>
    </source>
</evidence>
<evidence type="ECO:0000256" key="5">
    <source>
        <dbReference type="ARBA" id="ARBA00022679"/>
    </source>
</evidence>
<keyword evidence="10" id="KW-0812">Transmembrane</keyword>
<dbReference type="SUPFAM" id="SSF52172">
    <property type="entry name" value="CheY-like"/>
    <property type="match status" value="1"/>
</dbReference>
<feature type="region of interest" description="Disordered" evidence="9">
    <location>
        <begin position="742"/>
        <end position="809"/>
    </location>
</feature>
<dbReference type="Gene3D" id="1.10.287.130">
    <property type="match status" value="1"/>
</dbReference>
<evidence type="ECO:0000256" key="7">
    <source>
        <dbReference type="ARBA" id="ARBA00023012"/>
    </source>
</evidence>
<evidence type="ECO:0000313" key="13">
    <source>
        <dbReference type="EMBL" id="GAA2513624.1"/>
    </source>
</evidence>
<evidence type="ECO:0000313" key="14">
    <source>
        <dbReference type="Proteomes" id="UP001499978"/>
    </source>
</evidence>
<dbReference type="Pfam" id="PF00072">
    <property type="entry name" value="Response_reg"/>
    <property type="match status" value="1"/>
</dbReference>
<evidence type="ECO:0000256" key="6">
    <source>
        <dbReference type="ARBA" id="ARBA00022777"/>
    </source>
</evidence>